<accession>A0A418W1J2</accession>
<protein>
    <recommendedName>
        <fullName evidence="3">Class I SAM-dependent methyltransferase</fullName>
    </recommendedName>
</protein>
<dbReference type="OrthoDB" id="5449792at2"/>
<evidence type="ECO:0000313" key="1">
    <source>
        <dbReference type="EMBL" id="RJF83887.1"/>
    </source>
</evidence>
<dbReference type="Proteomes" id="UP000283458">
    <property type="component" value="Unassembled WGS sequence"/>
</dbReference>
<evidence type="ECO:0000313" key="2">
    <source>
        <dbReference type="Proteomes" id="UP000283458"/>
    </source>
</evidence>
<dbReference type="AlphaFoldDB" id="A0A418W1J2"/>
<reference evidence="1 2" key="1">
    <citation type="submission" date="2018-09" db="EMBL/GenBank/DDBJ databases">
        <authorList>
            <person name="Zhu H."/>
        </authorList>
    </citation>
    <scope>NUCLEOTIDE SEQUENCE [LARGE SCALE GENOMIC DNA]</scope>
    <source>
        <strain evidence="1 2">K2W22B-5</strain>
    </source>
</reference>
<evidence type="ECO:0008006" key="3">
    <source>
        <dbReference type="Google" id="ProtNLM"/>
    </source>
</evidence>
<proteinExistence type="predicted"/>
<dbReference type="RefSeq" id="WP_119829528.1">
    <property type="nucleotide sequence ID" value="NZ_QYUL01000001.1"/>
</dbReference>
<name>A0A418W1J2_9PROT</name>
<organism evidence="1 2">
    <name type="scientific">Azospirillum cavernae</name>
    <dbReference type="NCBI Taxonomy" id="2320860"/>
    <lineage>
        <taxon>Bacteria</taxon>
        <taxon>Pseudomonadati</taxon>
        <taxon>Pseudomonadota</taxon>
        <taxon>Alphaproteobacteria</taxon>
        <taxon>Rhodospirillales</taxon>
        <taxon>Azospirillaceae</taxon>
        <taxon>Azospirillum</taxon>
    </lineage>
</organism>
<sequence length="277" mass="30215">MLREAFEYLTTPCDPLARRLGYLSEAVALGSRHRRQRQNWAPHVAACRRFIAQAAAQAPKGGQAVVLGSGLLIEIPLEDLTARFDEVLLVDIVHSRSVRRRVAGMPMVRLVALDVTGALAPLDEALERGWDLPTGFTPPALPGSPPCAFAISCNLLSQLPLMPLDAIERRAPAIPDAARLAFAQRLATDHLRWLAGLAERAALFSDTESLWLNNGAVIEREDSVWGLPLPAPDSSWLWDIAPAPEQDSRRDLRHSVGGWFDVAGLVNSLPADCPPPR</sequence>
<gene>
    <name evidence="1" type="ORF">D3877_04495</name>
</gene>
<comment type="caution">
    <text evidence="1">The sequence shown here is derived from an EMBL/GenBank/DDBJ whole genome shotgun (WGS) entry which is preliminary data.</text>
</comment>
<keyword evidence="2" id="KW-1185">Reference proteome</keyword>
<dbReference type="EMBL" id="QYUL01000001">
    <property type="protein sequence ID" value="RJF83887.1"/>
    <property type="molecule type" value="Genomic_DNA"/>
</dbReference>